<dbReference type="OrthoDB" id="2679416at2"/>
<feature type="transmembrane region" description="Helical" evidence="1">
    <location>
        <begin position="98"/>
        <end position="120"/>
    </location>
</feature>
<feature type="domain" description="Putative zinc-finger" evidence="2">
    <location>
        <begin position="3"/>
        <end position="37"/>
    </location>
</feature>
<feature type="transmembrane region" description="Helical" evidence="1">
    <location>
        <begin position="178"/>
        <end position="198"/>
    </location>
</feature>
<dbReference type="RefSeq" id="WP_138193350.1">
    <property type="nucleotide sequence ID" value="NZ_VCIW01000003.1"/>
</dbReference>
<dbReference type="EMBL" id="VCIW01000003">
    <property type="protein sequence ID" value="TLS53109.1"/>
    <property type="molecule type" value="Genomic_DNA"/>
</dbReference>
<evidence type="ECO:0000313" key="4">
    <source>
        <dbReference type="Proteomes" id="UP000309676"/>
    </source>
</evidence>
<dbReference type="InterPro" id="IPR027383">
    <property type="entry name" value="Znf_put"/>
</dbReference>
<keyword evidence="1" id="KW-1133">Transmembrane helix</keyword>
<accession>A0A5R9GDC9</accession>
<protein>
    <submittedName>
        <fullName evidence="3">Zf-HC2 domain-containing protein</fullName>
    </submittedName>
</protein>
<reference evidence="3 4" key="1">
    <citation type="submission" date="2019-05" db="EMBL/GenBank/DDBJ databases">
        <authorList>
            <person name="Narsing Rao M.P."/>
            <person name="Li W.J."/>
        </authorList>
    </citation>
    <scope>NUCLEOTIDE SEQUENCE [LARGE SCALE GENOMIC DNA]</scope>
    <source>
        <strain evidence="3 4">SYSU_K30003</strain>
    </source>
</reference>
<organism evidence="3 4">
    <name type="scientific">Paenibacillus antri</name>
    <dbReference type="NCBI Taxonomy" id="2582848"/>
    <lineage>
        <taxon>Bacteria</taxon>
        <taxon>Bacillati</taxon>
        <taxon>Bacillota</taxon>
        <taxon>Bacilli</taxon>
        <taxon>Bacillales</taxon>
        <taxon>Paenibacillaceae</taxon>
        <taxon>Paenibacillus</taxon>
    </lineage>
</organism>
<gene>
    <name evidence="3" type="ORF">FE782_07005</name>
</gene>
<dbReference type="AlphaFoldDB" id="A0A5R9GDC9"/>
<evidence type="ECO:0000259" key="2">
    <source>
        <dbReference type="Pfam" id="PF13490"/>
    </source>
</evidence>
<comment type="caution">
    <text evidence="3">The sequence shown here is derived from an EMBL/GenBank/DDBJ whole genome shotgun (WGS) entry which is preliminary data.</text>
</comment>
<dbReference type="Proteomes" id="UP000309676">
    <property type="component" value="Unassembled WGS sequence"/>
</dbReference>
<evidence type="ECO:0000256" key="1">
    <source>
        <dbReference type="SAM" id="Phobius"/>
    </source>
</evidence>
<evidence type="ECO:0000313" key="3">
    <source>
        <dbReference type="EMBL" id="TLS53109.1"/>
    </source>
</evidence>
<proteinExistence type="predicted"/>
<sequence length="202" mass="22386">MKCEEIRESMPEYWDKPEGDWSRVRVDEHVKRCAACAEEFELWRESGELLQDMEWSESIELPERGRVSAGVMDRIYADEGWRLPVADRLHAIPHRLRLRLLSIVAGCLAMFGCAFLYRLLSPDANGAALPSSGLMSVNALGGGETNEFALAGIEGVPVASIGDPVVLGLSVVDSYPDYLFVLSMLGLICALLTMNWLARIRA</sequence>
<keyword evidence="1" id="KW-0812">Transmembrane</keyword>
<keyword evidence="4" id="KW-1185">Reference proteome</keyword>
<name>A0A5R9GDC9_9BACL</name>
<keyword evidence="1" id="KW-0472">Membrane</keyword>
<dbReference type="Pfam" id="PF13490">
    <property type="entry name" value="zf-HC2"/>
    <property type="match status" value="1"/>
</dbReference>